<gene>
    <name evidence="2" type="ORF">C7402_109157</name>
</gene>
<dbReference type="Pfam" id="PF05523">
    <property type="entry name" value="FdtA"/>
    <property type="match status" value="1"/>
</dbReference>
<dbReference type="SUPFAM" id="SSF51182">
    <property type="entry name" value="RmlC-like cupins"/>
    <property type="match status" value="1"/>
</dbReference>
<proteinExistence type="predicted"/>
<dbReference type="EMBL" id="QEOB01000009">
    <property type="protein sequence ID" value="PVX82304.1"/>
    <property type="molecule type" value="Genomic_DNA"/>
</dbReference>
<comment type="caution">
    <text evidence="2">The sequence shown here is derived from an EMBL/GenBank/DDBJ whole genome shotgun (WGS) entry which is preliminary data.</text>
</comment>
<dbReference type="CDD" id="cd20292">
    <property type="entry name" value="cupin_QdtA-like"/>
    <property type="match status" value="1"/>
</dbReference>
<dbReference type="InterPro" id="IPR011051">
    <property type="entry name" value="RmlC_Cupin_sf"/>
</dbReference>
<accession>A0ABX5KKB8</accession>
<reference evidence="2 3" key="1">
    <citation type="submission" date="2018-05" db="EMBL/GenBank/DDBJ databases">
        <title>Genomic Encyclopedia of Type Strains, Phase IV (KMG-V): Genome sequencing to study the core and pangenomes of soil and plant-associated prokaryotes.</title>
        <authorList>
            <person name="Whitman W."/>
        </authorList>
    </citation>
    <scope>NUCLEOTIDE SEQUENCE [LARGE SCALE GENOMIC DNA]</scope>
    <source>
        <strain evidence="2 3">SCZa-39</strain>
    </source>
</reference>
<organism evidence="2 3">
    <name type="scientific">Paraburkholderia unamae</name>
    <dbReference type="NCBI Taxonomy" id="219649"/>
    <lineage>
        <taxon>Bacteria</taxon>
        <taxon>Pseudomonadati</taxon>
        <taxon>Pseudomonadota</taxon>
        <taxon>Betaproteobacteria</taxon>
        <taxon>Burkholderiales</taxon>
        <taxon>Burkholderiaceae</taxon>
        <taxon>Paraburkholderia</taxon>
    </lineage>
</organism>
<protein>
    <submittedName>
        <fullName evidence="2">WxcM-like protein</fullName>
    </submittedName>
</protein>
<dbReference type="InterPro" id="IPR014710">
    <property type="entry name" value="RmlC-like_jellyroll"/>
</dbReference>
<dbReference type="InterPro" id="IPR008894">
    <property type="entry name" value="QdtA_cupin_dom"/>
</dbReference>
<keyword evidence="3" id="KW-1185">Reference proteome</keyword>
<evidence type="ECO:0000313" key="3">
    <source>
        <dbReference type="Proteomes" id="UP000245712"/>
    </source>
</evidence>
<sequence length="111" mass="12841">MRNVPFEIQRVYYLYDISEGASRAGHSHKNLQQVLIAVSGSFDVHLDDGREKRVVRLSQPQEGLYIPRMIWREIHAFSSGAVCVSLASLLYDEADYFRRYDDFLLAVSERT</sequence>
<dbReference type="Gene3D" id="2.60.120.10">
    <property type="entry name" value="Jelly Rolls"/>
    <property type="match status" value="1"/>
</dbReference>
<name>A0ABX5KKB8_9BURK</name>
<dbReference type="Proteomes" id="UP000245712">
    <property type="component" value="Unassembled WGS sequence"/>
</dbReference>
<feature type="domain" description="Sugar 3,4-ketoisomerase QdtA cupin" evidence="1">
    <location>
        <begin position="2"/>
        <end position="106"/>
    </location>
</feature>
<evidence type="ECO:0000259" key="1">
    <source>
        <dbReference type="Pfam" id="PF05523"/>
    </source>
</evidence>
<evidence type="ECO:0000313" key="2">
    <source>
        <dbReference type="EMBL" id="PVX82304.1"/>
    </source>
</evidence>